<reference evidence="3 5" key="2">
    <citation type="journal article" date="2020" name="Extremophiles">
        <title>Genomic analysis of Caldalkalibacillus thermarum TA2.A1 reveals aerobic alkaliphilic metabolism and evolutionary hallmarks linking alkaliphilic bacteria and plant life.</title>
        <authorList>
            <person name="de Jong S.I."/>
            <person name="van den Broek M.A."/>
            <person name="Merkel A.Y."/>
            <person name="de la Torre Cortes P."/>
            <person name="Kalamorz F."/>
            <person name="Cook G.M."/>
            <person name="van Loosdrecht M.C.M."/>
            <person name="McMillan D.G.G."/>
        </authorList>
    </citation>
    <scope>NUCLEOTIDE SEQUENCE [LARGE SCALE GENOMIC DNA]</scope>
    <source>
        <strain evidence="3 5">TA2.A1</strain>
    </source>
</reference>
<dbReference type="RefSeq" id="WP_007503287.1">
    <property type="nucleotide sequence ID" value="NZ_AFCE01000091.1"/>
</dbReference>
<dbReference type="AlphaFoldDB" id="F5L4R0"/>
<dbReference type="Gene3D" id="1.10.260.40">
    <property type="entry name" value="lambda repressor-like DNA-binding domains"/>
    <property type="match status" value="1"/>
</dbReference>
<keyword evidence="5" id="KW-1185">Reference proteome</keyword>
<dbReference type="OrthoDB" id="9814553at2"/>
<sequence>MTKLEFLRRSRGLSQVELAERLGVHPTIIVHIERGYRKPYPKIREALADFFGISEARLFHEDGWPQKVDFENVV</sequence>
<dbReference type="Pfam" id="PF01381">
    <property type="entry name" value="HTH_3"/>
    <property type="match status" value="1"/>
</dbReference>
<dbReference type="GO" id="GO:0003677">
    <property type="term" value="F:DNA binding"/>
    <property type="evidence" value="ECO:0007669"/>
    <property type="project" value="InterPro"/>
</dbReference>
<proteinExistence type="predicted"/>
<dbReference type="PROSITE" id="PS50943">
    <property type="entry name" value="HTH_CROC1"/>
    <property type="match status" value="1"/>
</dbReference>
<evidence type="ECO:0000313" key="5">
    <source>
        <dbReference type="Proteomes" id="UP000825179"/>
    </source>
</evidence>
<protein>
    <submittedName>
        <fullName evidence="2">Helix-turn-helix domain protein</fullName>
    </submittedName>
    <submittedName>
        <fullName evidence="3">Helix-turn-helix domain-containing protein</fullName>
    </submittedName>
</protein>
<evidence type="ECO:0000313" key="4">
    <source>
        <dbReference type="Proteomes" id="UP000010716"/>
    </source>
</evidence>
<gene>
    <name evidence="2" type="ORF">CathTA2_0773</name>
    <name evidence="3" type="ORF">HUR95_05225</name>
</gene>
<dbReference type="eggNOG" id="COG1356">
    <property type="taxonomic scope" value="Bacteria"/>
</dbReference>
<dbReference type="SUPFAM" id="SSF47413">
    <property type="entry name" value="lambda repressor-like DNA-binding domains"/>
    <property type="match status" value="1"/>
</dbReference>
<dbReference type="InterPro" id="IPR001387">
    <property type="entry name" value="Cro/C1-type_HTH"/>
</dbReference>
<dbReference type="Proteomes" id="UP000825179">
    <property type="component" value="Chromosome"/>
</dbReference>
<dbReference type="CDD" id="cd00093">
    <property type="entry name" value="HTH_XRE"/>
    <property type="match status" value="1"/>
</dbReference>
<dbReference type="EMBL" id="CP082237">
    <property type="protein sequence ID" value="QZT34709.1"/>
    <property type="molecule type" value="Genomic_DNA"/>
</dbReference>
<evidence type="ECO:0000259" key="1">
    <source>
        <dbReference type="PROSITE" id="PS50943"/>
    </source>
</evidence>
<evidence type="ECO:0000313" key="3">
    <source>
        <dbReference type="EMBL" id="QZT34709.1"/>
    </source>
</evidence>
<accession>F5L4R0</accession>
<dbReference type="InterPro" id="IPR010982">
    <property type="entry name" value="Lambda_DNA-bd_dom_sf"/>
</dbReference>
<dbReference type="EMBL" id="AFCE01000091">
    <property type="protein sequence ID" value="EGL83659.1"/>
    <property type="molecule type" value="Genomic_DNA"/>
</dbReference>
<reference evidence="2 4" key="1">
    <citation type="journal article" date="2011" name="J. Bacteriol.">
        <title>Draft genome sequence of the thermoalkaliphilic Caldalkalibacillus thermarum strain TA2.A1.</title>
        <authorList>
            <person name="Kalamorz F."/>
            <person name="Keis S."/>
            <person name="McMillan D.G."/>
            <person name="Olsson K."/>
            <person name="Stanton J.A."/>
            <person name="Stockwell P."/>
            <person name="Black M.A."/>
            <person name="Klingeman D.M."/>
            <person name="Land M.L."/>
            <person name="Han C.S."/>
            <person name="Martin S.L."/>
            <person name="Becher S.A."/>
            <person name="Peddie C.J."/>
            <person name="Morgan H.W."/>
            <person name="Matthies D."/>
            <person name="Preiss L."/>
            <person name="Meier T."/>
            <person name="Brown S.D."/>
            <person name="Cook G.M."/>
        </authorList>
    </citation>
    <scope>NUCLEOTIDE SEQUENCE [LARGE SCALE GENOMIC DNA]</scope>
    <source>
        <strain evidence="2 4">TA2.A1</strain>
    </source>
</reference>
<name>F5L4R0_CALTT</name>
<reference evidence="3" key="3">
    <citation type="submission" date="2021-08" db="EMBL/GenBank/DDBJ databases">
        <authorList>
            <person name="de Jong S."/>
            <person name="van den Broek M."/>
            <person name="Merkel A."/>
            <person name="de la Torre Cortes P."/>
            <person name="Kalamorz F."/>
            <person name="Cook G."/>
            <person name="van Loosdrecht M."/>
            <person name="McMillan D."/>
        </authorList>
    </citation>
    <scope>NUCLEOTIDE SEQUENCE</scope>
    <source>
        <strain evidence="3">TA2.A1</strain>
    </source>
</reference>
<dbReference type="SMART" id="SM00530">
    <property type="entry name" value="HTH_XRE"/>
    <property type="match status" value="1"/>
</dbReference>
<dbReference type="Proteomes" id="UP000010716">
    <property type="component" value="Unassembled WGS sequence"/>
</dbReference>
<dbReference type="KEGG" id="cthu:HUR95_05225"/>
<feature type="domain" description="HTH cro/C1-type" evidence="1">
    <location>
        <begin position="4"/>
        <end position="58"/>
    </location>
</feature>
<evidence type="ECO:0000313" key="2">
    <source>
        <dbReference type="EMBL" id="EGL83659.1"/>
    </source>
</evidence>
<organism evidence="2 4">
    <name type="scientific">Caldalkalibacillus thermarum (strain TA2.A1)</name>
    <dbReference type="NCBI Taxonomy" id="986075"/>
    <lineage>
        <taxon>Bacteria</taxon>
        <taxon>Bacillati</taxon>
        <taxon>Bacillota</taxon>
        <taxon>Bacilli</taxon>
        <taxon>Bacillales</taxon>
        <taxon>Bacillaceae</taxon>
        <taxon>Caldalkalibacillus</taxon>
    </lineage>
</organism>